<dbReference type="GO" id="GO:0048471">
    <property type="term" value="C:perinuclear region of cytoplasm"/>
    <property type="evidence" value="ECO:0007669"/>
    <property type="project" value="TreeGrafter"/>
</dbReference>
<sequence length="579" mass="66517">MLCNEGHRQALKARKERDKTRHREYTNDLVHPLLYTSVPAHALLPDDDIHTQLLSCNLSNTFNYKFRPHSLSDLTHEDYKINFDPNFEKQNVKYKCILNEIQFNDSDYDSDLNDIDTFINKQDPIQVYLQACKQYQIHPFNTVIEGLNMNIVDLSEMSINDLDLKAICLALRIHTKMKCIRLNGNNITAQGCAYLQETLKDNYKIEELDISKNPIKTEGIEILSLLFINDETRMSIIKKLNLSSCELIDSDGPILKKIIQGGEMLQELYLNGNQLGTITCKNIGLVLKDAPELRILDLSWNMIRDYDIRPICNSLKNNQSLERLDLMMNGLGNQGAILIANMLSNNDTLIELDLSNNRIEKDGADIFASKLEMNRRLKKLWFGNNNIGTFGSLVLLKAIDHIKSQVEYLNIENVLINDDFLDLYTQINQYIRPLEVIHGGIRGKLGRSHSTVSGFTIMDDIDLRYLDTKSLHAMFQRDPFKILARMAKEGGYDFPKALKQWDIEEHGHLTYSIYVTDFPTAVKDAGITLDKTLHFILWNYLKKIAKKGSVSYLQFITPLPKLNIKKPIKKKSKSTNIKK</sequence>
<dbReference type="GO" id="GO:0006913">
    <property type="term" value="P:nucleocytoplasmic transport"/>
    <property type="evidence" value="ECO:0007669"/>
    <property type="project" value="TreeGrafter"/>
</dbReference>
<dbReference type="GO" id="GO:0031267">
    <property type="term" value="F:small GTPase binding"/>
    <property type="evidence" value="ECO:0007669"/>
    <property type="project" value="TreeGrafter"/>
</dbReference>
<comment type="caution">
    <text evidence="5">The sequence shown here is derived from an EMBL/GenBank/DDBJ whole genome shotgun (WGS) entry which is preliminary data.</text>
</comment>
<dbReference type="InterPro" id="IPR032675">
    <property type="entry name" value="LRR_dom_sf"/>
</dbReference>
<keyword evidence="14" id="KW-1185">Reference proteome</keyword>
<dbReference type="Gene3D" id="3.80.10.10">
    <property type="entry name" value="Ribonuclease Inhibitor"/>
    <property type="match status" value="2"/>
</dbReference>
<dbReference type="EMBL" id="CAJNOL010000153">
    <property type="protein sequence ID" value="CAF0890035.1"/>
    <property type="molecule type" value="Genomic_DNA"/>
</dbReference>
<evidence type="ECO:0000313" key="5">
    <source>
        <dbReference type="EMBL" id="CAF0819367.1"/>
    </source>
</evidence>
<evidence type="ECO:0000313" key="11">
    <source>
        <dbReference type="EMBL" id="CAF3620272.1"/>
    </source>
</evidence>
<dbReference type="OrthoDB" id="120976at2759"/>
<gene>
    <name evidence="12" type="ORF">FNK824_LOCUS11976</name>
    <name evidence="11" type="ORF">JBS370_LOCUS4749</name>
    <name evidence="8" type="ORF">JXQ802_LOCUS8552</name>
    <name evidence="9" type="ORF">JXQ802_LOCUS8609</name>
    <name evidence="7" type="ORF">PYM288_LOCUS6689</name>
    <name evidence="6" type="ORF">RFH988_LOCUS5373</name>
    <name evidence="10" type="ORF">SEV965_LOCUS8160</name>
    <name evidence="5" type="ORF">ZHD862_LOCUS3300</name>
</gene>
<dbReference type="SUPFAM" id="SSF52047">
    <property type="entry name" value="RNI-like"/>
    <property type="match status" value="1"/>
</dbReference>
<dbReference type="InterPro" id="IPR001611">
    <property type="entry name" value="Leu-rich_rpt"/>
</dbReference>
<dbReference type="EMBL" id="CAJNOH010000076">
    <property type="protein sequence ID" value="CAF0843549.1"/>
    <property type="molecule type" value="Genomic_DNA"/>
</dbReference>
<dbReference type="EMBL" id="CAJOBE010001464">
    <property type="protein sequence ID" value="CAF3746164.1"/>
    <property type="molecule type" value="Genomic_DNA"/>
</dbReference>
<organism evidence="5 13">
    <name type="scientific">Rotaria sordida</name>
    <dbReference type="NCBI Taxonomy" id="392033"/>
    <lineage>
        <taxon>Eukaryota</taxon>
        <taxon>Metazoa</taxon>
        <taxon>Spiralia</taxon>
        <taxon>Gnathifera</taxon>
        <taxon>Rotifera</taxon>
        <taxon>Eurotatoria</taxon>
        <taxon>Bdelloidea</taxon>
        <taxon>Philodinida</taxon>
        <taxon>Philodinidae</taxon>
        <taxon>Rotaria</taxon>
    </lineage>
</organism>
<evidence type="ECO:0000313" key="9">
    <source>
        <dbReference type="EMBL" id="CAF0890035.1"/>
    </source>
</evidence>
<dbReference type="GO" id="GO:0005096">
    <property type="term" value="F:GTPase activator activity"/>
    <property type="evidence" value="ECO:0007669"/>
    <property type="project" value="UniProtKB-KW"/>
</dbReference>
<evidence type="ECO:0000256" key="3">
    <source>
        <dbReference type="ARBA" id="ARBA00022737"/>
    </source>
</evidence>
<evidence type="ECO:0000256" key="1">
    <source>
        <dbReference type="ARBA" id="ARBA00022468"/>
    </source>
</evidence>
<dbReference type="SMART" id="SM00368">
    <property type="entry name" value="LRR_RI"/>
    <property type="match status" value="7"/>
</dbReference>
<dbReference type="Proteomes" id="UP000663836">
    <property type="component" value="Unassembled WGS sequence"/>
</dbReference>
<accession>A0A813TWE8</accession>
<dbReference type="EMBL" id="CAJNOL010000152">
    <property type="protein sequence ID" value="CAF0888938.1"/>
    <property type="molecule type" value="Genomic_DNA"/>
</dbReference>
<dbReference type="EMBL" id="CAJNOT010000071">
    <property type="protein sequence ID" value="CAF0819367.1"/>
    <property type="molecule type" value="Genomic_DNA"/>
</dbReference>
<evidence type="ECO:0000313" key="10">
    <source>
        <dbReference type="EMBL" id="CAF0949272.1"/>
    </source>
</evidence>
<dbReference type="PANTHER" id="PTHR24113:SF12">
    <property type="entry name" value="RAN GTPASE-ACTIVATING PROTEIN 1"/>
    <property type="match status" value="1"/>
</dbReference>
<dbReference type="InterPro" id="IPR027038">
    <property type="entry name" value="RanGap"/>
</dbReference>
<dbReference type="Proteomes" id="UP000663870">
    <property type="component" value="Unassembled WGS sequence"/>
</dbReference>
<name>A0A813TWE8_9BILA</name>
<evidence type="ECO:0000313" key="8">
    <source>
        <dbReference type="EMBL" id="CAF0888938.1"/>
    </source>
</evidence>
<evidence type="ECO:0000313" key="14">
    <source>
        <dbReference type="Proteomes" id="UP000663870"/>
    </source>
</evidence>
<dbReference type="PROSITE" id="PS51450">
    <property type="entry name" value="LRR"/>
    <property type="match status" value="1"/>
</dbReference>
<keyword evidence="1" id="KW-0343">GTPase activation</keyword>
<dbReference type="EMBL" id="CAJNOU010000295">
    <property type="protein sequence ID" value="CAF0949272.1"/>
    <property type="molecule type" value="Genomic_DNA"/>
</dbReference>
<dbReference type="EMBL" id="CAJOBD010000232">
    <property type="protein sequence ID" value="CAF3620272.1"/>
    <property type="molecule type" value="Genomic_DNA"/>
</dbReference>
<dbReference type="GO" id="GO:0005634">
    <property type="term" value="C:nucleus"/>
    <property type="evidence" value="ECO:0007669"/>
    <property type="project" value="TreeGrafter"/>
</dbReference>
<dbReference type="EMBL" id="CAJNOO010000151">
    <property type="protein sequence ID" value="CAF0829691.1"/>
    <property type="molecule type" value="Genomic_DNA"/>
</dbReference>
<feature type="region of interest" description="Disordered" evidence="4">
    <location>
        <begin position="1"/>
        <end position="22"/>
    </location>
</feature>
<evidence type="ECO:0000313" key="7">
    <source>
        <dbReference type="EMBL" id="CAF0843549.1"/>
    </source>
</evidence>
<dbReference type="Proteomes" id="UP000663874">
    <property type="component" value="Unassembled WGS sequence"/>
</dbReference>
<evidence type="ECO:0000313" key="13">
    <source>
        <dbReference type="Proteomes" id="UP000663864"/>
    </source>
</evidence>
<dbReference type="Proteomes" id="UP000663882">
    <property type="component" value="Unassembled WGS sequence"/>
</dbReference>
<reference evidence="5" key="1">
    <citation type="submission" date="2021-02" db="EMBL/GenBank/DDBJ databases">
        <authorList>
            <person name="Nowell W R."/>
        </authorList>
    </citation>
    <scope>NUCLEOTIDE SEQUENCE</scope>
</reference>
<evidence type="ECO:0000256" key="4">
    <source>
        <dbReference type="SAM" id="MobiDB-lite"/>
    </source>
</evidence>
<proteinExistence type="predicted"/>
<dbReference type="Proteomes" id="UP000663864">
    <property type="component" value="Unassembled WGS sequence"/>
</dbReference>
<dbReference type="Proteomes" id="UP000663889">
    <property type="component" value="Unassembled WGS sequence"/>
</dbReference>
<keyword evidence="3" id="KW-0677">Repeat</keyword>
<protein>
    <submittedName>
        <fullName evidence="5">Uncharacterized protein</fullName>
    </submittedName>
</protein>
<dbReference type="Proteomes" id="UP000663854">
    <property type="component" value="Unassembled WGS sequence"/>
</dbReference>
<dbReference type="GO" id="GO:0005829">
    <property type="term" value="C:cytosol"/>
    <property type="evidence" value="ECO:0007669"/>
    <property type="project" value="TreeGrafter"/>
</dbReference>
<dbReference type="Pfam" id="PF13516">
    <property type="entry name" value="LRR_6"/>
    <property type="match status" value="3"/>
</dbReference>
<dbReference type="AlphaFoldDB" id="A0A813TWE8"/>
<evidence type="ECO:0000313" key="12">
    <source>
        <dbReference type="EMBL" id="CAF3746164.1"/>
    </source>
</evidence>
<evidence type="ECO:0000313" key="6">
    <source>
        <dbReference type="EMBL" id="CAF0829691.1"/>
    </source>
</evidence>
<keyword evidence="2" id="KW-0433">Leucine-rich repeat</keyword>
<dbReference type="PANTHER" id="PTHR24113">
    <property type="entry name" value="RAN GTPASE-ACTIVATING PROTEIN 1"/>
    <property type="match status" value="1"/>
</dbReference>
<evidence type="ECO:0000256" key="2">
    <source>
        <dbReference type="ARBA" id="ARBA00022614"/>
    </source>
</evidence>